<dbReference type="InterPro" id="IPR003959">
    <property type="entry name" value="ATPase_AAA_core"/>
</dbReference>
<dbReference type="PANTHER" id="PTHR48102:SF3">
    <property type="entry name" value="ATP-DEPENDENT PROTEASE ATPASE SUBUNIT HSLU"/>
    <property type="match status" value="1"/>
</dbReference>
<dbReference type="Pfam" id="PF00004">
    <property type="entry name" value="AAA"/>
    <property type="match status" value="1"/>
</dbReference>
<dbReference type="GO" id="GO:0009376">
    <property type="term" value="C:HslUV protease complex"/>
    <property type="evidence" value="ECO:0007669"/>
    <property type="project" value="InterPro"/>
</dbReference>
<evidence type="ECO:0000256" key="2">
    <source>
        <dbReference type="ARBA" id="ARBA00022741"/>
    </source>
</evidence>
<evidence type="ECO:0000256" key="5">
    <source>
        <dbReference type="SAM" id="MobiDB-lite"/>
    </source>
</evidence>
<evidence type="ECO:0008006" key="10">
    <source>
        <dbReference type="Google" id="ProtNLM"/>
    </source>
</evidence>
<gene>
    <name evidence="8" type="ORF">PPROV_000954500</name>
</gene>
<dbReference type="CDD" id="cd19498">
    <property type="entry name" value="RecA-like_HslU"/>
    <property type="match status" value="1"/>
</dbReference>
<evidence type="ECO:0000256" key="3">
    <source>
        <dbReference type="ARBA" id="ARBA00022840"/>
    </source>
</evidence>
<dbReference type="Gene3D" id="1.10.8.60">
    <property type="match status" value="1"/>
</dbReference>
<evidence type="ECO:0000256" key="1">
    <source>
        <dbReference type="ARBA" id="ARBA00009771"/>
    </source>
</evidence>
<feature type="domain" description="Clp ATPase C-terminal" evidence="7">
    <location>
        <begin position="509"/>
        <end position="605"/>
    </location>
</feature>
<dbReference type="AlphaFoldDB" id="A0A830HUD9"/>
<feature type="compositionally biased region" description="Low complexity" evidence="5">
    <location>
        <begin position="95"/>
        <end position="109"/>
    </location>
</feature>
<accession>A0A830HUD9</accession>
<dbReference type="PANTHER" id="PTHR48102">
    <property type="entry name" value="ATP-DEPENDENT CLP PROTEASE ATP-BINDING SUBUNIT CLPX-LIKE, MITOCHONDRIAL-RELATED"/>
    <property type="match status" value="1"/>
</dbReference>
<dbReference type="Pfam" id="PF07724">
    <property type="entry name" value="AAA_2"/>
    <property type="match status" value="1"/>
</dbReference>
<feature type="domain" description="AAA+ ATPase" evidence="6">
    <location>
        <begin position="223"/>
        <end position="510"/>
    </location>
</feature>
<dbReference type="InterPro" id="IPR004491">
    <property type="entry name" value="HslU"/>
</dbReference>
<feature type="region of interest" description="Disordered" evidence="5">
    <location>
        <begin position="68"/>
        <end position="178"/>
    </location>
</feature>
<evidence type="ECO:0000313" key="9">
    <source>
        <dbReference type="Proteomes" id="UP000660262"/>
    </source>
</evidence>
<dbReference type="Pfam" id="PF10431">
    <property type="entry name" value="ClpB_D2-small"/>
    <property type="match status" value="1"/>
</dbReference>
<feature type="compositionally biased region" description="Basic residues" evidence="5">
    <location>
        <begin position="110"/>
        <end position="119"/>
    </location>
</feature>
<dbReference type="Proteomes" id="UP000660262">
    <property type="component" value="Unassembled WGS sequence"/>
</dbReference>
<dbReference type="InterPro" id="IPR019489">
    <property type="entry name" value="Clp_ATPase_C"/>
</dbReference>
<sequence length="633" mass="69116">MSGMLLRPMHALLVKNTTSHAVPVLSCTHGCLNLYASSPSCSFYSTGGLASLQGQGQGQVVVPFDASSSNGVSRASVGGGVSGTRKKVGGNKMNTISTRSTHTTSPPLLLHHRHHRSSHQRSFASSSASGSSSGSSTTTTTTTTTTPKKITVEITTDTVDDSDEDDDEDAEATEGADMTPKAVVKQLDRYIVGQPDAKRAVAVALRNRWRRHQVAAPMRDEIMPKNILMVGPTGCGKTEIAKRLAKLADAPFLKVEATKFTEVGFHGRDVDQIIRDLVENAIALERVKAKRRLAAAVSAAVEQRLVEALVGADADTGTVEQFRTLLRNGDLDERTVDVEVPPSNASSKGVLSTGGNGELHAGMQELVIKVDQIFGSKGKGGGRMEKRRMTVKEARPILEEMEYDKSLSPDTLARDALVSAEQDGIVVIDEIDKIVSSNDHRHGADASSEGVQRDLLPIVEGTVVNTKYGNVDTSHILFICSGAFHSTKPSDMLAELQGRLPIRVELQGLTKRDLFRILTEPDYNMIRQQQELLRSEGIDLHFEEDAVDAIAQVAFEVNRTMDNIGARRLHTIVEKILEELSFDAPDWARDERRRLREEKGERPEVVRFTVDKAYVEAKVRHLLETSDVSKFIL</sequence>
<dbReference type="GO" id="GO:0016887">
    <property type="term" value="F:ATP hydrolysis activity"/>
    <property type="evidence" value="ECO:0007669"/>
    <property type="project" value="InterPro"/>
</dbReference>
<comment type="similarity">
    <text evidence="1">Belongs to the ClpX chaperone family. HslU subfamily.</text>
</comment>
<keyword evidence="2" id="KW-0547">Nucleotide-binding</keyword>
<keyword evidence="9" id="KW-1185">Reference proteome</keyword>
<organism evidence="8 9">
    <name type="scientific">Pycnococcus provasolii</name>
    <dbReference type="NCBI Taxonomy" id="41880"/>
    <lineage>
        <taxon>Eukaryota</taxon>
        <taxon>Viridiplantae</taxon>
        <taxon>Chlorophyta</taxon>
        <taxon>Pseudoscourfieldiophyceae</taxon>
        <taxon>Pseudoscourfieldiales</taxon>
        <taxon>Pycnococcaceae</taxon>
        <taxon>Pycnococcus</taxon>
    </lineage>
</organism>
<evidence type="ECO:0000256" key="4">
    <source>
        <dbReference type="ARBA" id="ARBA00023186"/>
    </source>
</evidence>
<comment type="caution">
    <text evidence="8">The sequence shown here is derived from an EMBL/GenBank/DDBJ whole genome shotgun (WGS) entry which is preliminary data.</text>
</comment>
<dbReference type="SMART" id="SM01086">
    <property type="entry name" value="ClpB_D2-small"/>
    <property type="match status" value="1"/>
</dbReference>
<dbReference type="OrthoDB" id="1721884at2759"/>
<dbReference type="InterPro" id="IPR027417">
    <property type="entry name" value="P-loop_NTPase"/>
</dbReference>
<dbReference type="NCBIfam" id="NF003544">
    <property type="entry name" value="PRK05201.1"/>
    <property type="match status" value="1"/>
</dbReference>
<evidence type="ECO:0000259" key="6">
    <source>
        <dbReference type="SMART" id="SM00382"/>
    </source>
</evidence>
<feature type="compositionally biased region" description="Low complexity" evidence="5">
    <location>
        <begin position="120"/>
        <end position="157"/>
    </location>
</feature>
<dbReference type="EMBL" id="BNJQ01000031">
    <property type="protein sequence ID" value="GHP10814.1"/>
    <property type="molecule type" value="Genomic_DNA"/>
</dbReference>
<name>A0A830HUD9_9CHLO</name>
<dbReference type="FunFam" id="3.40.50.300:FF:000220">
    <property type="entry name" value="ATP-dependent protease ATPase subunit HslU"/>
    <property type="match status" value="1"/>
</dbReference>
<evidence type="ECO:0000313" key="8">
    <source>
        <dbReference type="EMBL" id="GHP10814.1"/>
    </source>
</evidence>
<keyword evidence="4" id="KW-0143">Chaperone</keyword>
<proteinExistence type="inferred from homology"/>
<dbReference type="NCBIfam" id="TIGR00390">
    <property type="entry name" value="hslU"/>
    <property type="match status" value="1"/>
</dbReference>
<evidence type="ECO:0000259" key="7">
    <source>
        <dbReference type="SMART" id="SM01086"/>
    </source>
</evidence>
<keyword evidence="3" id="KW-0067">ATP-binding</keyword>
<dbReference type="GO" id="GO:0008233">
    <property type="term" value="F:peptidase activity"/>
    <property type="evidence" value="ECO:0007669"/>
    <property type="project" value="InterPro"/>
</dbReference>
<dbReference type="Gene3D" id="3.40.50.300">
    <property type="entry name" value="P-loop containing nucleotide triphosphate hydrolases"/>
    <property type="match status" value="2"/>
</dbReference>
<dbReference type="SMART" id="SM00382">
    <property type="entry name" value="AAA"/>
    <property type="match status" value="1"/>
</dbReference>
<dbReference type="GO" id="GO:0005524">
    <property type="term" value="F:ATP binding"/>
    <property type="evidence" value="ECO:0007669"/>
    <property type="project" value="UniProtKB-KW"/>
</dbReference>
<dbReference type="InterPro" id="IPR050052">
    <property type="entry name" value="ATP-dep_Clp_protease_ClpX"/>
</dbReference>
<dbReference type="InterPro" id="IPR003593">
    <property type="entry name" value="AAA+_ATPase"/>
</dbReference>
<dbReference type="SUPFAM" id="SSF52540">
    <property type="entry name" value="P-loop containing nucleoside triphosphate hydrolases"/>
    <property type="match status" value="1"/>
</dbReference>
<feature type="compositionally biased region" description="Acidic residues" evidence="5">
    <location>
        <begin position="158"/>
        <end position="174"/>
    </location>
</feature>
<protein>
    <recommendedName>
        <fullName evidence="10">AAA+ ATPase domain-containing protein</fullName>
    </recommendedName>
</protein>
<reference evidence="8" key="1">
    <citation type="submission" date="2020-10" db="EMBL/GenBank/DDBJ databases">
        <title>Unveiling of a novel bifunctional photoreceptor, Dualchrome1, isolated from a cosmopolitan green alga.</title>
        <authorList>
            <person name="Suzuki S."/>
            <person name="Kawachi M."/>
        </authorList>
    </citation>
    <scope>NUCLEOTIDE SEQUENCE</scope>
    <source>
        <strain evidence="8">NIES 2893</strain>
    </source>
</reference>
<dbReference type="GO" id="GO:0051603">
    <property type="term" value="P:proteolysis involved in protein catabolic process"/>
    <property type="evidence" value="ECO:0007669"/>
    <property type="project" value="TreeGrafter"/>
</dbReference>